<dbReference type="AlphaFoldDB" id="A0A9W7ZYM3"/>
<feature type="compositionally biased region" description="Basic residues" evidence="1">
    <location>
        <begin position="175"/>
        <end position="185"/>
    </location>
</feature>
<organism evidence="2 3">
    <name type="scientific">Mycoemilia scoparia</name>
    <dbReference type="NCBI Taxonomy" id="417184"/>
    <lineage>
        <taxon>Eukaryota</taxon>
        <taxon>Fungi</taxon>
        <taxon>Fungi incertae sedis</taxon>
        <taxon>Zoopagomycota</taxon>
        <taxon>Kickxellomycotina</taxon>
        <taxon>Kickxellomycetes</taxon>
        <taxon>Kickxellales</taxon>
        <taxon>Kickxellaceae</taxon>
        <taxon>Mycoemilia</taxon>
    </lineage>
</organism>
<name>A0A9W7ZYM3_9FUNG</name>
<evidence type="ECO:0000313" key="3">
    <source>
        <dbReference type="Proteomes" id="UP001150538"/>
    </source>
</evidence>
<sequence length="391" mass="44103">MDDNQDSGMFESPTAPGFFAPDSGPQAQPQVQTPFHNVDWSLSQFLSDIQNKALSLSQELQQLQNQISVKTLALYGNPNQSHLLDSINTVSWFLAQWQSMFLYVANSSGHLNNRPTPQNFASGTNLGQVNPYMGGFMGHNMGMEYQQPCSKIPDEYPEQIQEPLDQDQTQGKNLTKTRRMAKPIRKSPDQQVLDESQAQSDRVIRDQIKTNLENRIKDKKRPHQELLGQDQAQDERPTKRSRKTKSRSQGSLQESLDQDQAQNVSEIETRSPTMRMSLVQPQGEESKAYATLRRANALELMLFLGLNNAENVIKKSQCSVVSCSNGEEEHNSKDEVYTFTVKSCVRNKPEMKRLNVDLGEAFKNQTTSNEITLEGDSAKTIFDMIVVTPRG</sequence>
<feature type="region of interest" description="Disordered" evidence="1">
    <location>
        <begin position="162"/>
        <end position="282"/>
    </location>
</feature>
<comment type="caution">
    <text evidence="2">The sequence shown here is derived from an EMBL/GenBank/DDBJ whole genome shotgun (WGS) entry which is preliminary data.</text>
</comment>
<dbReference type="Proteomes" id="UP001150538">
    <property type="component" value="Unassembled WGS sequence"/>
</dbReference>
<reference evidence="2" key="1">
    <citation type="submission" date="2022-07" db="EMBL/GenBank/DDBJ databases">
        <title>Phylogenomic reconstructions and comparative analyses of Kickxellomycotina fungi.</title>
        <authorList>
            <person name="Reynolds N.K."/>
            <person name="Stajich J.E."/>
            <person name="Barry K."/>
            <person name="Grigoriev I.V."/>
            <person name="Crous P."/>
            <person name="Smith M.E."/>
        </authorList>
    </citation>
    <scope>NUCLEOTIDE SEQUENCE</scope>
    <source>
        <strain evidence="2">NBRC 100468</strain>
    </source>
</reference>
<feature type="region of interest" description="Disordered" evidence="1">
    <location>
        <begin position="1"/>
        <end position="31"/>
    </location>
</feature>
<feature type="compositionally biased region" description="Polar residues" evidence="1">
    <location>
        <begin position="189"/>
        <end position="200"/>
    </location>
</feature>
<evidence type="ECO:0000313" key="2">
    <source>
        <dbReference type="EMBL" id="KAJ1914460.1"/>
    </source>
</evidence>
<gene>
    <name evidence="2" type="ORF">H4219_004787</name>
</gene>
<feature type="compositionally biased region" description="Basic and acidic residues" evidence="1">
    <location>
        <begin position="202"/>
        <end position="216"/>
    </location>
</feature>
<evidence type="ECO:0000256" key="1">
    <source>
        <dbReference type="SAM" id="MobiDB-lite"/>
    </source>
</evidence>
<keyword evidence="3" id="KW-1185">Reference proteome</keyword>
<protein>
    <submittedName>
        <fullName evidence="2">Uncharacterized protein</fullName>
    </submittedName>
</protein>
<feature type="compositionally biased region" description="Polar residues" evidence="1">
    <location>
        <begin position="249"/>
        <end position="274"/>
    </location>
</feature>
<accession>A0A9W7ZYM3</accession>
<proteinExistence type="predicted"/>
<dbReference type="EMBL" id="JANBPU010000197">
    <property type="protein sequence ID" value="KAJ1914460.1"/>
    <property type="molecule type" value="Genomic_DNA"/>
</dbReference>